<dbReference type="Pfam" id="PF09612">
    <property type="entry name" value="HtrL_YibB"/>
    <property type="match status" value="2"/>
</dbReference>
<dbReference type="Proteomes" id="UP000887564">
    <property type="component" value="Unplaced"/>
</dbReference>
<reference evidence="3" key="1">
    <citation type="submission" date="2022-11" db="UniProtKB">
        <authorList>
            <consortium name="WormBaseParasite"/>
        </authorList>
    </citation>
    <scope>IDENTIFICATION</scope>
</reference>
<evidence type="ECO:0000313" key="3">
    <source>
        <dbReference type="WBParaSite" id="PEQ_0000591001-mRNA-1"/>
    </source>
</evidence>
<dbReference type="WBParaSite" id="PEQ_0000591001-mRNA-1">
    <property type="protein sequence ID" value="PEQ_0000591001-mRNA-1"/>
    <property type="gene ID" value="PEQ_0000591001"/>
</dbReference>
<organism evidence="2 3">
    <name type="scientific">Parascaris equorum</name>
    <name type="common">Equine roundworm</name>
    <dbReference type="NCBI Taxonomy" id="6256"/>
    <lineage>
        <taxon>Eukaryota</taxon>
        <taxon>Metazoa</taxon>
        <taxon>Ecdysozoa</taxon>
        <taxon>Nematoda</taxon>
        <taxon>Chromadorea</taxon>
        <taxon>Rhabditida</taxon>
        <taxon>Spirurina</taxon>
        <taxon>Ascaridomorpha</taxon>
        <taxon>Ascaridoidea</taxon>
        <taxon>Ascarididae</taxon>
        <taxon>Parascaris</taxon>
    </lineage>
</organism>
<accession>A0A914RHW5</accession>
<feature type="region of interest" description="Disordered" evidence="1">
    <location>
        <begin position="107"/>
        <end position="126"/>
    </location>
</feature>
<dbReference type="AlphaFoldDB" id="A0A914RHW5"/>
<evidence type="ECO:0000256" key="1">
    <source>
        <dbReference type="SAM" id="MobiDB-lite"/>
    </source>
</evidence>
<evidence type="ECO:0000313" key="2">
    <source>
        <dbReference type="Proteomes" id="UP000887564"/>
    </source>
</evidence>
<proteinExistence type="predicted"/>
<protein>
    <submittedName>
        <fullName evidence="3">Uncharacterized protein</fullName>
    </submittedName>
</protein>
<dbReference type="InterPro" id="IPR011735">
    <property type="entry name" value="WlaTC/HtrL_glycosyltransf"/>
</dbReference>
<keyword evidence="2" id="KW-1185">Reference proteome</keyword>
<sequence>MEAVTSPVDNSVRVLAKPRTTDTTFESFPTTASSKYMPTVATREHFRWWLNEARDASKRQQESVFTLTTTHAAPTTESSNLEFSSQIGKRLPYRPLGHSASISSFSISSADKGDQRSRISSPTPLINGHKPIVTTLSENKSSQKISAFPWMAPFPSFESKDGNDRNPALKTIESLEASSSSGGQFEAIEVDSPLIIPDMPRHHPVPSPPDLSLSPVQKNPWSGENILDVGTSKVSDEERSHESNVDHSLEGIDTLFDVIKVYPHTLTIPNEHKEHSHRHEHQYNHDSPIIVTALFDIGRGKWIKYTRTYTQYMNYLENLLTLNNRMVIFTDHTGAEFVRRKRHTTNTEASLHYHIVSEGTGAPETRPIKTISITRSWTTFHHDCLDESRIFEITIRNIPLYRYRDEMEQILTLEQREWKYDQKTKDKPESKSADYDVLVNSKVYFLYNATQSSKFRASATYYAWIDAGYGHGDKNVIPLYCHWKPTFRDGLIT</sequence>
<name>A0A914RHW5_PAREQ</name>